<feature type="region of interest" description="Disordered" evidence="1">
    <location>
        <begin position="1"/>
        <end position="32"/>
    </location>
</feature>
<protein>
    <submittedName>
        <fullName evidence="2">Uncharacterized protein</fullName>
    </submittedName>
</protein>
<feature type="region of interest" description="Disordered" evidence="1">
    <location>
        <begin position="78"/>
        <end position="105"/>
    </location>
</feature>
<dbReference type="Proteomes" id="UP001176941">
    <property type="component" value="Chromosome 2"/>
</dbReference>
<evidence type="ECO:0000313" key="3">
    <source>
        <dbReference type="Proteomes" id="UP001176941"/>
    </source>
</evidence>
<name>A0ABN8YKS1_RANTA</name>
<evidence type="ECO:0000313" key="2">
    <source>
        <dbReference type="EMBL" id="CAI9160501.1"/>
    </source>
</evidence>
<accession>A0ABN8YKS1</accession>
<sequence length="134" mass="14144">MVVRLDHGLPDRLGEEGDGPGSTMQVRGAQDRGAKPGRLLFLRLVPLELEAGRAASTCVHVQPPAWLPVQWSKRTAPEGGRAVTAVGPAPEAPGTDASGRAGSAFQASSQRLATLLVYRPDSKVEYSSSEDLDN</sequence>
<organism evidence="2 3">
    <name type="scientific">Rangifer tarandus platyrhynchus</name>
    <name type="common">Svalbard reindeer</name>
    <dbReference type="NCBI Taxonomy" id="3082113"/>
    <lineage>
        <taxon>Eukaryota</taxon>
        <taxon>Metazoa</taxon>
        <taxon>Chordata</taxon>
        <taxon>Craniata</taxon>
        <taxon>Vertebrata</taxon>
        <taxon>Euteleostomi</taxon>
        <taxon>Mammalia</taxon>
        <taxon>Eutheria</taxon>
        <taxon>Laurasiatheria</taxon>
        <taxon>Artiodactyla</taxon>
        <taxon>Ruminantia</taxon>
        <taxon>Pecora</taxon>
        <taxon>Cervidae</taxon>
        <taxon>Odocoileinae</taxon>
        <taxon>Rangifer</taxon>
    </lineage>
</organism>
<gene>
    <name evidence="2" type="ORF">MRATA1EN1_LOCUS9463</name>
</gene>
<evidence type="ECO:0000256" key="1">
    <source>
        <dbReference type="SAM" id="MobiDB-lite"/>
    </source>
</evidence>
<dbReference type="EMBL" id="OX459938">
    <property type="protein sequence ID" value="CAI9160501.1"/>
    <property type="molecule type" value="Genomic_DNA"/>
</dbReference>
<proteinExistence type="predicted"/>
<reference evidence="2" key="1">
    <citation type="submission" date="2023-04" db="EMBL/GenBank/DDBJ databases">
        <authorList>
            <consortium name="ELIXIR-Norway"/>
        </authorList>
    </citation>
    <scope>NUCLEOTIDE SEQUENCE [LARGE SCALE GENOMIC DNA]</scope>
</reference>
<keyword evidence="3" id="KW-1185">Reference proteome</keyword>
<feature type="compositionally biased region" description="Basic and acidic residues" evidence="1">
    <location>
        <begin position="1"/>
        <end position="15"/>
    </location>
</feature>